<comment type="subunit">
    <text evidence="11">Component of the mitochondrial contact site and cristae organizing system (MICOS) complex.</text>
</comment>
<keyword evidence="5" id="KW-0812">Transmembrane</keyword>
<evidence type="ECO:0000256" key="5">
    <source>
        <dbReference type="ARBA" id="ARBA00022692"/>
    </source>
</evidence>
<evidence type="ECO:0000256" key="6">
    <source>
        <dbReference type="ARBA" id="ARBA00022989"/>
    </source>
</evidence>
<dbReference type="OrthoDB" id="4037694at2759"/>
<evidence type="ECO:0000256" key="1">
    <source>
        <dbReference type="ARBA" id="ARBA00002689"/>
    </source>
</evidence>
<dbReference type="AlphaFoldDB" id="A0A1V8STR6"/>
<comment type="function">
    <text evidence="1 11">Component of the MICOS complex, a large protein complex of the mitochondrial inner membrane that plays crucial roles in the maintenance of crista junctions, inner membrane architecture, and formation of contact sites to the outer membrane.</text>
</comment>
<dbReference type="GO" id="GO:0061617">
    <property type="term" value="C:MICOS complex"/>
    <property type="evidence" value="ECO:0007669"/>
    <property type="project" value="UniProtKB-UniRule"/>
</dbReference>
<evidence type="ECO:0000313" key="13">
    <source>
        <dbReference type="Proteomes" id="UP000192596"/>
    </source>
</evidence>
<keyword evidence="13" id="KW-1185">Reference proteome</keyword>
<keyword evidence="6" id="KW-1133">Transmembrane helix</keyword>
<keyword evidence="11" id="KW-0999">Mitochondrion inner membrane</keyword>
<dbReference type="InterPro" id="IPR031463">
    <property type="entry name" value="Mic12"/>
</dbReference>
<gene>
    <name evidence="12" type="ORF">B0A48_11977</name>
</gene>
<evidence type="ECO:0000313" key="12">
    <source>
        <dbReference type="EMBL" id="OQO02450.1"/>
    </source>
</evidence>
<evidence type="ECO:0000256" key="9">
    <source>
        <dbReference type="ARBA" id="ARBA00032159"/>
    </source>
</evidence>
<evidence type="ECO:0000256" key="11">
    <source>
        <dbReference type="RuleBase" id="RU363010"/>
    </source>
</evidence>
<dbReference type="GO" id="GO:0042407">
    <property type="term" value="P:cristae formation"/>
    <property type="evidence" value="ECO:0007669"/>
    <property type="project" value="InterPro"/>
</dbReference>
<dbReference type="Proteomes" id="UP000192596">
    <property type="component" value="Unassembled WGS sequence"/>
</dbReference>
<sequence>MGFTTGLLGGITLTTSLLYLSLRLHTDNRSHQSALLRQQSTLLQNIVAPPPPVPAPLPREVRAGVLESAKDRWNAELERNVRSVQNVDWEEWGRWAEDGVSRVWRRAFAKSQEAVDRAAGNA</sequence>
<dbReference type="EMBL" id="NAJO01000027">
    <property type="protein sequence ID" value="OQO02450.1"/>
    <property type="molecule type" value="Genomic_DNA"/>
</dbReference>
<comment type="subcellular location">
    <subcellularLocation>
        <location evidence="2">Membrane</location>
    </subcellularLocation>
    <subcellularLocation>
        <location evidence="11">Mitochondrion inner membrane</location>
        <topology evidence="11">Single-pass membrane protein</topology>
    </subcellularLocation>
</comment>
<accession>A0A1V8STR6</accession>
<proteinExistence type="inferred from homology"/>
<evidence type="ECO:0000256" key="8">
    <source>
        <dbReference type="ARBA" id="ARBA00023136"/>
    </source>
</evidence>
<name>A0A1V8STR6_9PEZI</name>
<keyword evidence="8" id="KW-0472">Membrane</keyword>
<organism evidence="12 13">
    <name type="scientific">Cryoendolithus antarcticus</name>
    <dbReference type="NCBI Taxonomy" id="1507870"/>
    <lineage>
        <taxon>Eukaryota</taxon>
        <taxon>Fungi</taxon>
        <taxon>Dikarya</taxon>
        <taxon>Ascomycota</taxon>
        <taxon>Pezizomycotina</taxon>
        <taxon>Dothideomycetes</taxon>
        <taxon>Dothideomycetidae</taxon>
        <taxon>Cladosporiales</taxon>
        <taxon>Cladosporiaceae</taxon>
        <taxon>Cryoendolithus</taxon>
    </lineage>
</organism>
<evidence type="ECO:0000256" key="10">
    <source>
        <dbReference type="ARBA" id="ARBA00032985"/>
    </source>
</evidence>
<reference evidence="13" key="1">
    <citation type="submission" date="2017-03" db="EMBL/GenBank/DDBJ databases">
        <title>Genomes of endolithic fungi from Antarctica.</title>
        <authorList>
            <person name="Coleine C."/>
            <person name="Masonjones S."/>
            <person name="Stajich J.E."/>
        </authorList>
    </citation>
    <scope>NUCLEOTIDE SEQUENCE [LARGE SCALE GENOMIC DNA]</scope>
    <source>
        <strain evidence="13">CCFEE 5527</strain>
    </source>
</reference>
<dbReference type="GO" id="GO:0044284">
    <property type="term" value="C:mitochondrial crista junction"/>
    <property type="evidence" value="ECO:0007669"/>
    <property type="project" value="InterPro"/>
</dbReference>
<evidence type="ECO:0000256" key="4">
    <source>
        <dbReference type="ARBA" id="ARBA00018170"/>
    </source>
</evidence>
<dbReference type="InParanoid" id="A0A1V8STR6"/>
<protein>
    <recommendedName>
        <fullName evidence="4 11">MICOS complex subunit MIC12</fullName>
    </recommendedName>
    <alternativeName>
        <fullName evidence="10 11">Altered inheritance of mitochondria protein 5, mitochondrial</fullName>
    </alternativeName>
    <alternativeName>
        <fullName evidence="9 11">Found in mitochondrial proteome protein 51</fullName>
    </alternativeName>
</protein>
<keyword evidence="7 11" id="KW-0496">Mitochondrion</keyword>
<dbReference type="STRING" id="1507870.A0A1V8STR6"/>
<dbReference type="Pfam" id="PF17050">
    <property type="entry name" value="AIM5"/>
    <property type="match status" value="1"/>
</dbReference>
<evidence type="ECO:0000256" key="7">
    <source>
        <dbReference type="ARBA" id="ARBA00023128"/>
    </source>
</evidence>
<evidence type="ECO:0000256" key="3">
    <source>
        <dbReference type="ARBA" id="ARBA00009188"/>
    </source>
</evidence>
<comment type="caution">
    <text evidence="12">The sequence shown here is derived from an EMBL/GenBank/DDBJ whole genome shotgun (WGS) entry which is preliminary data.</text>
</comment>
<comment type="similarity">
    <text evidence="3 11">Belongs to the MICOS complex subunit Mic12 family.</text>
</comment>
<evidence type="ECO:0000256" key="2">
    <source>
        <dbReference type="ARBA" id="ARBA00004370"/>
    </source>
</evidence>